<dbReference type="InterPro" id="IPR030677">
    <property type="entry name" value="Nnr"/>
</dbReference>
<keyword evidence="6 17" id="KW-0547">Nucleotide-binding</keyword>
<keyword evidence="12 17" id="KW-0456">Lyase</keyword>
<feature type="domain" description="YjeF N-terminal" evidence="20">
    <location>
        <begin position="10"/>
        <end position="227"/>
    </location>
</feature>
<dbReference type="Gene3D" id="3.40.1190.20">
    <property type="match status" value="1"/>
</dbReference>
<proteinExistence type="inferred from homology"/>
<dbReference type="Pfam" id="PF01256">
    <property type="entry name" value="Carb_kinase"/>
    <property type="match status" value="1"/>
</dbReference>
<comment type="catalytic activity">
    <reaction evidence="16 17 18">
        <text>(6S)-NADPHX + ADP = AMP + phosphate + NADPH + H(+)</text>
        <dbReference type="Rhea" id="RHEA:32235"/>
        <dbReference type="ChEBI" id="CHEBI:15378"/>
        <dbReference type="ChEBI" id="CHEBI:43474"/>
        <dbReference type="ChEBI" id="CHEBI:57783"/>
        <dbReference type="ChEBI" id="CHEBI:64076"/>
        <dbReference type="ChEBI" id="CHEBI:456215"/>
        <dbReference type="ChEBI" id="CHEBI:456216"/>
        <dbReference type="EC" id="4.2.1.136"/>
    </reaction>
</comment>
<comment type="similarity">
    <text evidence="4 18">In the C-terminal section; belongs to the NnrD/CARKD family.</text>
</comment>
<comment type="caution">
    <text evidence="21">The sequence shown here is derived from an EMBL/GenBank/DDBJ whole genome shotgun (WGS) entry which is preliminary data.</text>
</comment>
<dbReference type="Gene3D" id="3.40.50.10260">
    <property type="entry name" value="YjeF N-terminal domain"/>
    <property type="match status" value="1"/>
</dbReference>
<dbReference type="SUPFAM" id="SSF53613">
    <property type="entry name" value="Ribokinase-like"/>
    <property type="match status" value="1"/>
</dbReference>
<sequence>MIAAWSVEDVRAAEARAMEPLPDGELMDRAARGLAKVVTARLDDIEEPRVVALVGSGGNGGDALFAMARVARSDSDADVAAVLVSDRGAHKKALVAAREAGVAIVDLARSGADEAHDEALEKACALVAEADVLIDGITGIGGSPGWSGSSAQRCRALIDAVDDEAYVIAVDLPSGADPAGVVLDSEGVWADETVTFGVAKPVHLLGTSARCGVLTLVDIGLDMTTMPVAERLDHDDVAQLWPLPASDDDKYSRGVLGVVAGGENYTGAAVLTVTSAVCAGAGMVRYIGPPTPTALVRSAVPEAVCGIGRVQAWVVGPGLDADAESDPDADGEDVAQVTAATEALDSGLPCVVDAGGLDLLDGPRPRAGARTLLTPHAGELARLLTRLEEREVSLDDVRADPVGHARRAATLVHATVLLKGSTTYVVPPEITGMPVRAVAEAPAWLATAGAGDVLAGVAGVLLAAGLDPYDAGTLAATVHGLAGHDVNPGGPVRALDVAFATPAWSPG</sequence>
<evidence type="ECO:0000256" key="4">
    <source>
        <dbReference type="ARBA" id="ARBA00009524"/>
    </source>
</evidence>
<organism evidence="21 22">
    <name type="scientific">Mobilicoccus caccae</name>
    <dbReference type="NCBI Taxonomy" id="1859295"/>
    <lineage>
        <taxon>Bacteria</taxon>
        <taxon>Bacillati</taxon>
        <taxon>Actinomycetota</taxon>
        <taxon>Actinomycetes</taxon>
        <taxon>Micrococcales</taxon>
        <taxon>Dermatophilaceae</taxon>
        <taxon>Mobilicoccus</taxon>
    </lineage>
</organism>
<evidence type="ECO:0000256" key="8">
    <source>
        <dbReference type="ARBA" id="ARBA00022857"/>
    </source>
</evidence>
<evidence type="ECO:0000256" key="2">
    <source>
        <dbReference type="ARBA" id="ARBA00000909"/>
    </source>
</evidence>
<evidence type="ECO:0000256" key="18">
    <source>
        <dbReference type="PIRNR" id="PIRNR017184"/>
    </source>
</evidence>
<evidence type="ECO:0000313" key="22">
    <source>
        <dbReference type="Proteomes" id="UP001157126"/>
    </source>
</evidence>
<dbReference type="PANTHER" id="PTHR12592">
    <property type="entry name" value="ATP-DEPENDENT (S)-NAD(P)H-HYDRATE DEHYDRATASE FAMILY MEMBER"/>
    <property type="match status" value="1"/>
</dbReference>
<dbReference type="PROSITE" id="PS51385">
    <property type="entry name" value="YJEF_N"/>
    <property type="match status" value="1"/>
</dbReference>
<evidence type="ECO:0000256" key="15">
    <source>
        <dbReference type="ARBA" id="ARBA00048238"/>
    </source>
</evidence>
<dbReference type="Pfam" id="PF03853">
    <property type="entry name" value="YjeF_N"/>
    <property type="match status" value="1"/>
</dbReference>
<evidence type="ECO:0000256" key="16">
    <source>
        <dbReference type="ARBA" id="ARBA00049209"/>
    </source>
</evidence>
<feature type="binding site" evidence="17">
    <location>
        <position position="268"/>
    </location>
    <ligand>
        <name>(6S)-NADPHX</name>
        <dbReference type="ChEBI" id="CHEBI:64076"/>
    </ligand>
</feature>
<dbReference type="Proteomes" id="UP001157126">
    <property type="component" value="Unassembled WGS sequence"/>
</dbReference>
<dbReference type="PIRSF" id="PIRSF017184">
    <property type="entry name" value="Nnr"/>
    <property type="match status" value="1"/>
</dbReference>
<keyword evidence="7 17" id="KW-0067">ATP-binding</keyword>
<name>A0ABQ6IVD9_9MICO</name>
<comment type="catalytic activity">
    <reaction evidence="2 18">
        <text>(6R)-NADPHX = (6S)-NADPHX</text>
        <dbReference type="Rhea" id="RHEA:32227"/>
        <dbReference type="ChEBI" id="CHEBI:64076"/>
        <dbReference type="ChEBI" id="CHEBI:64077"/>
        <dbReference type="EC" id="5.1.99.6"/>
    </reaction>
</comment>
<dbReference type="InterPro" id="IPR036652">
    <property type="entry name" value="YjeF_N_dom_sf"/>
</dbReference>
<evidence type="ECO:0000256" key="10">
    <source>
        <dbReference type="ARBA" id="ARBA00023027"/>
    </source>
</evidence>
<comment type="subunit">
    <text evidence="17">Homotetramer.</text>
</comment>
<comment type="similarity">
    <text evidence="3 18">In the N-terminal section; belongs to the NnrE/AIBP family.</text>
</comment>
<keyword evidence="9 18" id="KW-0630">Potassium</keyword>
<evidence type="ECO:0000259" key="19">
    <source>
        <dbReference type="PROSITE" id="PS51383"/>
    </source>
</evidence>
<evidence type="ECO:0000256" key="13">
    <source>
        <dbReference type="ARBA" id="ARBA00023268"/>
    </source>
</evidence>
<dbReference type="InterPro" id="IPR000631">
    <property type="entry name" value="CARKD"/>
</dbReference>
<keyword evidence="8 17" id="KW-0521">NADP</keyword>
<dbReference type="EMBL" id="BSUO01000001">
    <property type="protein sequence ID" value="GMA40653.1"/>
    <property type="molecule type" value="Genomic_DNA"/>
</dbReference>
<keyword evidence="5 18" id="KW-0479">Metal-binding</keyword>
<dbReference type="CDD" id="cd01171">
    <property type="entry name" value="YXKO-related"/>
    <property type="match status" value="1"/>
</dbReference>
<feature type="binding site" evidence="17">
    <location>
        <begin position="419"/>
        <end position="423"/>
    </location>
    <ligand>
        <name>AMP</name>
        <dbReference type="ChEBI" id="CHEBI:456215"/>
    </ligand>
</feature>
<evidence type="ECO:0000256" key="3">
    <source>
        <dbReference type="ARBA" id="ARBA00006001"/>
    </source>
</evidence>
<feature type="binding site" evidence="17">
    <location>
        <position position="452"/>
    </location>
    <ligand>
        <name>(6S)-NADPHX</name>
        <dbReference type="ChEBI" id="CHEBI:64076"/>
    </ligand>
</feature>
<comment type="cofactor">
    <cofactor evidence="18">
        <name>K(+)</name>
        <dbReference type="ChEBI" id="CHEBI:29103"/>
    </cofactor>
    <text evidence="18">Binds 1 potassium ion per subunit.</text>
</comment>
<evidence type="ECO:0000259" key="20">
    <source>
        <dbReference type="PROSITE" id="PS51385"/>
    </source>
</evidence>
<keyword evidence="22" id="KW-1185">Reference proteome</keyword>
<evidence type="ECO:0000256" key="11">
    <source>
        <dbReference type="ARBA" id="ARBA00023235"/>
    </source>
</evidence>
<feature type="binding site" evidence="17">
    <location>
        <position position="451"/>
    </location>
    <ligand>
        <name>AMP</name>
        <dbReference type="ChEBI" id="CHEBI:456215"/>
    </ligand>
</feature>
<feature type="binding site" evidence="17">
    <location>
        <position position="376"/>
    </location>
    <ligand>
        <name>(6S)-NADPHX</name>
        <dbReference type="ChEBI" id="CHEBI:64076"/>
    </ligand>
</feature>
<dbReference type="EC" id="4.2.1.136" evidence="17"/>
<evidence type="ECO:0000256" key="17">
    <source>
        <dbReference type="HAMAP-Rule" id="MF_01965"/>
    </source>
</evidence>
<comment type="function">
    <text evidence="14 18">Bifunctional enzyme that catalyzes the epimerization of the S- and R-forms of NAD(P)HX and the dehydration of the S-form of NAD(P)HX at the expense of ADP, which is converted to AMP. This allows the repair of both epimers of NAD(P)HX, a damaged form of NAD(P)H that is a result of enzymatic or heat-dependent hydration.</text>
</comment>
<dbReference type="InterPro" id="IPR029056">
    <property type="entry name" value="Ribokinase-like"/>
</dbReference>
<dbReference type="RefSeq" id="WP_284304315.1">
    <property type="nucleotide sequence ID" value="NZ_BSUO01000001.1"/>
</dbReference>
<evidence type="ECO:0000313" key="21">
    <source>
        <dbReference type="EMBL" id="GMA40653.1"/>
    </source>
</evidence>
<evidence type="ECO:0000256" key="5">
    <source>
        <dbReference type="ARBA" id="ARBA00022723"/>
    </source>
</evidence>
<comment type="similarity">
    <text evidence="17">Belongs to the NnrD/CARKD family.</text>
</comment>
<feature type="domain" description="YjeF C-terminal" evidence="19">
    <location>
        <begin position="233"/>
        <end position="507"/>
    </location>
</feature>
<keyword evidence="13" id="KW-0511">Multifunctional enzyme</keyword>
<evidence type="ECO:0000256" key="6">
    <source>
        <dbReference type="ARBA" id="ARBA00022741"/>
    </source>
</evidence>
<dbReference type="HAMAP" id="MF_01965">
    <property type="entry name" value="NADHX_dehydratase"/>
    <property type="match status" value="1"/>
</dbReference>
<gene>
    <name evidence="17" type="primary">nnrD</name>
    <name evidence="21" type="ORF">GCM10025883_26980</name>
</gene>
<evidence type="ECO:0000256" key="1">
    <source>
        <dbReference type="ARBA" id="ARBA00000013"/>
    </source>
</evidence>
<evidence type="ECO:0000256" key="7">
    <source>
        <dbReference type="ARBA" id="ARBA00022840"/>
    </source>
</evidence>
<keyword evidence="10 17" id="KW-0520">NAD</keyword>
<evidence type="ECO:0000256" key="14">
    <source>
        <dbReference type="ARBA" id="ARBA00025153"/>
    </source>
</evidence>
<comment type="catalytic activity">
    <reaction evidence="15 17 18">
        <text>(6S)-NADHX + ADP = AMP + phosphate + NADH + H(+)</text>
        <dbReference type="Rhea" id="RHEA:32223"/>
        <dbReference type="ChEBI" id="CHEBI:15378"/>
        <dbReference type="ChEBI" id="CHEBI:43474"/>
        <dbReference type="ChEBI" id="CHEBI:57945"/>
        <dbReference type="ChEBI" id="CHEBI:64074"/>
        <dbReference type="ChEBI" id="CHEBI:456215"/>
        <dbReference type="ChEBI" id="CHEBI:456216"/>
        <dbReference type="EC" id="4.2.1.136"/>
    </reaction>
</comment>
<dbReference type="SUPFAM" id="SSF64153">
    <property type="entry name" value="YjeF N-terminal domain-like"/>
    <property type="match status" value="1"/>
</dbReference>
<protein>
    <recommendedName>
        <fullName evidence="17">ADP-dependent (S)-NAD(P)H-hydrate dehydratase</fullName>
        <ecNumber evidence="17">4.2.1.136</ecNumber>
    </recommendedName>
    <alternativeName>
        <fullName evidence="17">ADP-dependent NAD(P)HX dehydratase</fullName>
    </alternativeName>
</protein>
<comment type="function">
    <text evidence="17">Catalyzes the dehydration of the S-form of NAD(P)HX at the expense of ADP, which is converted to AMP. Together with NAD(P)HX epimerase, which catalyzes the epimerization of the S- and R-forms, the enzyme allows the repair of both epimers of NAD(P)HX, a damaged form of NAD(P)H that is a result of enzymatic or heat-dependent hydration.</text>
</comment>
<accession>A0ABQ6IVD9</accession>
<keyword evidence="11 18" id="KW-0413">Isomerase</keyword>
<dbReference type="PANTHER" id="PTHR12592:SF0">
    <property type="entry name" value="ATP-DEPENDENT (S)-NAD(P)H-HYDRATE DEHYDRATASE"/>
    <property type="match status" value="1"/>
</dbReference>
<comment type="catalytic activity">
    <reaction evidence="1 18">
        <text>(6R)-NADHX = (6S)-NADHX</text>
        <dbReference type="Rhea" id="RHEA:32215"/>
        <dbReference type="ChEBI" id="CHEBI:64074"/>
        <dbReference type="ChEBI" id="CHEBI:64075"/>
        <dbReference type="EC" id="5.1.99.6"/>
    </reaction>
</comment>
<dbReference type="PROSITE" id="PS51383">
    <property type="entry name" value="YJEF_C_3"/>
    <property type="match status" value="1"/>
</dbReference>
<feature type="binding site" evidence="17">
    <location>
        <position position="318"/>
    </location>
    <ligand>
        <name>(6S)-NADPHX</name>
        <dbReference type="ChEBI" id="CHEBI:64076"/>
    </ligand>
</feature>
<evidence type="ECO:0000256" key="9">
    <source>
        <dbReference type="ARBA" id="ARBA00022958"/>
    </source>
</evidence>
<dbReference type="InterPro" id="IPR004443">
    <property type="entry name" value="YjeF_N_dom"/>
</dbReference>
<comment type="cofactor">
    <cofactor evidence="17">
        <name>Mg(2+)</name>
        <dbReference type="ChEBI" id="CHEBI:18420"/>
    </cofactor>
</comment>
<evidence type="ECO:0000256" key="12">
    <source>
        <dbReference type="ARBA" id="ARBA00023239"/>
    </source>
</evidence>
<reference evidence="22" key="1">
    <citation type="journal article" date="2019" name="Int. J. Syst. Evol. Microbiol.">
        <title>The Global Catalogue of Microorganisms (GCM) 10K type strain sequencing project: providing services to taxonomists for standard genome sequencing and annotation.</title>
        <authorList>
            <consortium name="The Broad Institute Genomics Platform"/>
            <consortium name="The Broad Institute Genome Sequencing Center for Infectious Disease"/>
            <person name="Wu L."/>
            <person name="Ma J."/>
        </authorList>
    </citation>
    <scope>NUCLEOTIDE SEQUENCE [LARGE SCALE GENOMIC DNA]</scope>
    <source>
        <strain evidence="22">NBRC 113072</strain>
    </source>
</reference>